<dbReference type="WormBase" id="F45B8.5">
    <property type="protein sequence ID" value="CE53531"/>
    <property type="gene ID" value="WBGene00194794"/>
</dbReference>
<keyword evidence="2" id="KW-1185">Reference proteome</keyword>
<dbReference type="EMBL" id="BX284606">
    <property type="protein sequence ID" value="SPC48722.2"/>
    <property type="molecule type" value="Genomic_DNA"/>
</dbReference>
<name>A0A5C3DPT3_CAEEL</name>
<dbReference type="OrthoDB" id="10657290at2759"/>
<gene>
    <name evidence="1" type="ORF">CELE_F45B8.5</name>
    <name evidence="1 3" type="ORF">F45B8.5</name>
</gene>
<evidence type="ECO:0000313" key="3">
    <source>
        <dbReference type="WormBase" id="F45B8.5"/>
    </source>
</evidence>
<dbReference type="AlphaFoldDB" id="A0A5C3DPT3"/>
<organism evidence="1 2">
    <name type="scientific">Caenorhabditis elegans</name>
    <dbReference type="NCBI Taxonomy" id="6239"/>
    <lineage>
        <taxon>Eukaryota</taxon>
        <taxon>Metazoa</taxon>
        <taxon>Ecdysozoa</taxon>
        <taxon>Nematoda</taxon>
        <taxon>Chromadorea</taxon>
        <taxon>Rhabditida</taxon>
        <taxon>Rhabditina</taxon>
        <taxon>Rhabditomorpha</taxon>
        <taxon>Rhabditoidea</taxon>
        <taxon>Rhabditidae</taxon>
        <taxon>Peloderinae</taxon>
        <taxon>Caenorhabditis</taxon>
    </lineage>
</organism>
<dbReference type="Proteomes" id="UP000001940">
    <property type="component" value="Chromosome X"/>
</dbReference>
<dbReference type="InParanoid" id="A0A5C3DPT3"/>
<accession>A0A5C3DPT3</accession>
<evidence type="ECO:0000313" key="1">
    <source>
        <dbReference type="EMBL" id="SPC48722.2"/>
    </source>
</evidence>
<reference evidence="1 2" key="1">
    <citation type="journal article" date="1998" name="Science">
        <title>Genome sequence of the nematode C. elegans: a platform for investigating biology.</title>
        <authorList>
            <consortium name="The C. elegans sequencing consortium"/>
            <person name="Sulson J.E."/>
            <person name="Waterston R."/>
        </authorList>
    </citation>
    <scope>NUCLEOTIDE SEQUENCE [LARGE SCALE GENOMIC DNA]</scope>
    <source>
        <strain evidence="1 2">Bristol N2</strain>
    </source>
</reference>
<dbReference type="AGR" id="WB:WBGene00194794"/>
<proteinExistence type="predicted"/>
<evidence type="ECO:0000313" key="2">
    <source>
        <dbReference type="Proteomes" id="UP000001940"/>
    </source>
</evidence>
<protein>
    <submittedName>
        <fullName evidence="1">Peptidase A2 domain-containing protein</fullName>
    </submittedName>
</protein>
<sequence length="64" mass="7361">MDIIFSYILLIKLLFFEKHTSRDFGLPTVKAMAYNNATKTWESITIMIDKGADRSYISQGLADR</sequence>